<feature type="region of interest" description="Disordered" evidence="11">
    <location>
        <begin position="198"/>
        <end position="218"/>
    </location>
</feature>
<dbReference type="SUPFAM" id="SSF158457">
    <property type="entry name" value="Orange domain-like"/>
    <property type="match status" value="1"/>
</dbReference>
<dbReference type="InterPro" id="IPR003650">
    <property type="entry name" value="Orange_dom"/>
</dbReference>
<keyword evidence="15" id="KW-1185">Reference proteome</keyword>
<dbReference type="Gene3D" id="4.10.280.10">
    <property type="entry name" value="Helix-loop-helix DNA-binding domain"/>
    <property type="match status" value="1"/>
</dbReference>
<dbReference type="PANTHER" id="PTHR10985">
    <property type="entry name" value="BASIC HELIX-LOOP-HELIX TRANSCRIPTION FACTOR, HES-RELATED"/>
    <property type="match status" value="1"/>
</dbReference>
<keyword evidence="6" id="KW-0805">Transcription regulation</keyword>
<dbReference type="SUPFAM" id="SSF47459">
    <property type="entry name" value="HLH, helix-loop-helix DNA-binding domain"/>
    <property type="match status" value="1"/>
</dbReference>
<keyword evidence="3" id="KW-0678">Repressor</keyword>
<dbReference type="GO" id="GO:0005634">
    <property type="term" value="C:nucleus"/>
    <property type="evidence" value="ECO:0007669"/>
    <property type="project" value="UniProtKB-SubCell"/>
</dbReference>
<keyword evidence="8" id="KW-0238">DNA-binding</keyword>
<dbReference type="InterPro" id="IPR050370">
    <property type="entry name" value="HES_HEY"/>
</dbReference>
<comment type="subcellular location">
    <subcellularLocation>
        <location evidence="2">Cytoplasm</location>
    </subcellularLocation>
    <subcellularLocation>
        <location evidence="1">Nucleus</location>
    </subcellularLocation>
</comment>
<dbReference type="AlphaFoldDB" id="A0A3Q3JRA3"/>
<evidence type="ECO:0000256" key="2">
    <source>
        <dbReference type="ARBA" id="ARBA00004496"/>
    </source>
</evidence>
<keyword evidence="5" id="KW-0832">Ubl conjugation</keyword>
<proteinExistence type="predicted"/>
<feature type="domain" description="Orange" evidence="13">
    <location>
        <begin position="136"/>
        <end position="169"/>
    </location>
</feature>
<evidence type="ECO:0000259" key="13">
    <source>
        <dbReference type="PROSITE" id="PS51054"/>
    </source>
</evidence>
<evidence type="ECO:0000256" key="9">
    <source>
        <dbReference type="ARBA" id="ARBA00023163"/>
    </source>
</evidence>
<evidence type="ECO:0000256" key="11">
    <source>
        <dbReference type="SAM" id="MobiDB-lite"/>
    </source>
</evidence>
<keyword evidence="4" id="KW-1017">Isopeptide bond</keyword>
<evidence type="ECO:0000256" key="1">
    <source>
        <dbReference type="ARBA" id="ARBA00004123"/>
    </source>
</evidence>
<evidence type="ECO:0000313" key="15">
    <source>
        <dbReference type="Proteomes" id="UP000261600"/>
    </source>
</evidence>
<evidence type="ECO:0000256" key="4">
    <source>
        <dbReference type="ARBA" id="ARBA00022499"/>
    </source>
</evidence>
<accession>A0A3Q3JRA3</accession>
<evidence type="ECO:0000256" key="5">
    <source>
        <dbReference type="ARBA" id="ARBA00022843"/>
    </source>
</evidence>
<organism evidence="14 15">
    <name type="scientific">Monopterus albus</name>
    <name type="common">Swamp eel</name>
    <dbReference type="NCBI Taxonomy" id="43700"/>
    <lineage>
        <taxon>Eukaryota</taxon>
        <taxon>Metazoa</taxon>
        <taxon>Chordata</taxon>
        <taxon>Craniata</taxon>
        <taxon>Vertebrata</taxon>
        <taxon>Euteleostomi</taxon>
        <taxon>Actinopterygii</taxon>
        <taxon>Neopterygii</taxon>
        <taxon>Teleostei</taxon>
        <taxon>Neoteleostei</taxon>
        <taxon>Acanthomorphata</taxon>
        <taxon>Anabantaria</taxon>
        <taxon>Synbranchiformes</taxon>
        <taxon>Synbranchidae</taxon>
        <taxon>Monopterus</taxon>
    </lineage>
</organism>
<evidence type="ECO:0000256" key="7">
    <source>
        <dbReference type="ARBA" id="ARBA00023108"/>
    </source>
</evidence>
<evidence type="ECO:0000259" key="12">
    <source>
        <dbReference type="PROSITE" id="PS50888"/>
    </source>
</evidence>
<evidence type="ECO:0008006" key="16">
    <source>
        <dbReference type="Google" id="ProtNLM"/>
    </source>
</evidence>
<dbReference type="CDD" id="cd19749">
    <property type="entry name" value="bHLH-O_DEC1"/>
    <property type="match status" value="1"/>
</dbReference>
<dbReference type="STRING" id="43700.ENSMALP00000023048"/>
<sequence length="428" mass="47376">MERIPSAQPPPLSTHQADLSDVQGMDFPMYVYKPRRGVKRGEESKDTYKLPHRLIEKKRRDRINECIAQLKDLLPEHLKLTTLGHLEKAVVLELTLKHVKALTSLLEQQQQKILALQNGMQIEQSPVSQEKSEEMFYSGFHMCAKEVLQYLTNCETDGDFTPSHVINHIQKLAAEVLQSPIRPRTPLSPRPEEIPAYVQHQPHKEMPTSFPPKPSEGYGRNCVPVIQRVYAPLSGEQSGSDTDTDSGYGGELEKNESGAPQGRPDYYAQESQLKRALCERQSSGIKQEDDEPRHKRPRVESSEDELLSGGELSSSPSSSGYGSYMSVSPTHPPPPHPLCMPFYLIPPSAAAYLPMLEKCWYPGAVPMLCPGMGGSTPAMPNERPPAPQLVLSPKGGSPAPAISQTPMDSPALLQALKQVPPLNLETKD</sequence>
<dbReference type="OrthoDB" id="690068at2759"/>
<dbReference type="GO" id="GO:0003677">
    <property type="term" value="F:DNA binding"/>
    <property type="evidence" value="ECO:0007669"/>
    <property type="project" value="UniProtKB-KW"/>
</dbReference>
<dbReference type="PROSITE" id="PS50888">
    <property type="entry name" value="BHLH"/>
    <property type="match status" value="1"/>
</dbReference>
<name>A0A3Q3JRA3_MONAL</name>
<feature type="region of interest" description="Disordered" evidence="11">
    <location>
        <begin position="376"/>
        <end position="410"/>
    </location>
</feature>
<evidence type="ECO:0000256" key="10">
    <source>
        <dbReference type="ARBA" id="ARBA00023242"/>
    </source>
</evidence>
<dbReference type="Pfam" id="PF00010">
    <property type="entry name" value="HLH"/>
    <property type="match status" value="1"/>
</dbReference>
<dbReference type="Pfam" id="PF07527">
    <property type="entry name" value="Hairy_orange"/>
    <property type="match status" value="1"/>
</dbReference>
<evidence type="ECO:0000256" key="8">
    <source>
        <dbReference type="ARBA" id="ARBA00023125"/>
    </source>
</evidence>
<dbReference type="GO" id="GO:0006355">
    <property type="term" value="P:regulation of DNA-templated transcription"/>
    <property type="evidence" value="ECO:0007669"/>
    <property type="project" value="InterPro"/>
</dbReference>
<reference evidence="14" key="2">
    <citation type="submission" date="2025-09" db="UniProtKB">
        <authorList>
            <consortium name="Ensembl"/>
        </authorList>
    </citation>
    <scope>IDENTIFICATION</scope>
</reference>
<evidence type="ECO:0000256" key="3">
    <source>
        <dbReference type="ARBA" id="ARBA00022491"/>
    </source>
</evidence>
<dbReference type="SMART" id="SM00353">
    <property type="entry name" value="HLH"/>
    <property type="match status" value="1"/>
</dbReference>
<keyword evidence="7" id="KW-0090">Biological rhythms</keyword>
<dbReference type="GO" id="GO:0048511">
    <property type="term" value="P:rhythmic process"/>
    <property type="evidence" value="ECO:0007669"/>
    <property type="project" value="UniProtKB-KW"/>
</dbReference>
<feature type="domain" description="BHLH" evidence="12">
    <location>
        <begin position="47"/>
        <end position="102"/>
    </location>
</feature>
<feature type="compositionally biased region" description="Low complexity" evidence="11">
    <location>
        <begin position="307"/>
        <end position="329"/>
    </location>
</feature>
<dbReference type="Proteomes" id="UP000261600">
    <property type="component" value="Unplaced"/>
</dbReference>
<dbReference type="InterPro" id="IPR011598">
    <property type="entry name" value="bHLH_dom"/>
</dbReference>
<dbReference type="FunFam" id="4.10.280.10:FF:000020">
    <property type="entry name" value="class E basic helix-loop-helix protein 40"/>
    <property type="match status" value="1"/>
</dbReference>
<reference evidence="14" key="1">
    <citation type="submission" date="2025-08" db="UniProtKB">
        <authorList>
            <consortium name="Ensembl"/>
        </authorList>
    </citation>
    <scope>IDENTIFICATION</scope>
</reference>
<dbReference type="Ensembl" id="ENSMALT00000023487.1">
    <property type="protein sequence ID" value="ENSMALP00000023048.1"/>
    <property type="gene ID" value="ENSMALG00000016077.1"/>
</dbReference>
<dbReference type="GO" id="GO:0005737">
    <property type="term" value="C:cytoplasm"/>
    <property type="evidence" value="ECO:0007669"/>
    <property type="project" value="UniProtKB-SubCell"/>
</dbReference>
<dbReference type="GO" id="GO:0046983">
    <property type="term" value="F:protein dimerization activity"/>
    <property type="evidence" value="ECO:0007669"/>
    <property type="project" value="InterPro"/>
</dbReference>
<dbReference type="InterPro" id="IPR036638">
    <property type="entry name" value="HLH_DNA-bd_sf"/>
</dbReference>
<evidence type="ECO:0000256" key="6">
    <source>
        <dbReference type="ARBA" id="ARBA00023015"/>
    </source>
</evidence>
<keyword evidence="10" id="KW-0539">Nucleus</keyword>
<protein>
    <recommendedName>
        <fullName evidence="16">BHLH domain-containing protein</fullName>
    </recommendedName>
</protein>
<dbReference type="PROSITE" id="PS51054">
    <property type="entry name" value="ORANGE"/>
    <property type="match status" value="1"/>
</dbReference>
<feature type="region of interest" description="Disordered" evidence="11">
    <location>
        <begin position="231"/>
        <end position="330"/>
    </location>
</feature>
<keyword evidence="9" id="KW-0804">Transcription</keyword>
<evidence type="ECO:0000313" key="14">
    <source>
        <dbReference type="Ensembl" id="ENSMALP00000023048.1"/>
    </source>
</evidence>